<feature type="transmembrane region" description="Helical" evidence="1">
    <location>
        <begin position="159"/>
        <end position="183"/>
    </location>
</feature>
<dbReference type="OrthoDB" id="5802415at2759"/>
<evidence type="ECO:0000313" key="3">
    <source>
        <dbReference type="Proteomes" id="UP000053766"/>
    </source>
</evidence>
<feature type="transmembrane region" description="Helical" evidence="1">
    <location>
        <begin position="118"/>
        <end position="139"/>
    </location>
</feature>
<dbReference type="AlphaFoldDB" id="A0A0D8XRZ6"/>
<keyword evidence="1" id="KW-0472">Membrane</keyword>
<sequence length="277" mass="31738">MPSISAALIEATCNKDPSDELSNRSKIRSRFFLWNRSWKGPLSTLVTQFYPHHLKMMVLFVIAALHLAYARDFLLAFRSFESLANQVVFRVSPNIKNHDDFHLVQLVMVTFIDYKKNLWMTVGAMCSSLSTSAIIVFLYNVYWPSMNNVTKSIVCVVDMVAYLSLTFLLGARMMIVLNLINYIEPSLQAASRLVPTSDFMNELRCSIIANDSLPLCSVVLERSIFPLIILKYLIVLCVLTFVYILLAYVIEYCIRHWFPPTDQDELLPKTRTLVETA</sequence>
<reference evidence="2 3" key="1">
    <citation type="submission" date="2013-11" db="EMBL/GenBank/DDBJ databases">
        <title>Draft genome of the bovine lungworm Dictyocaulus viviparus.</title>
        <authorList>
            <person name="Mitreva M."/>
        </authorList>
    </citation>
    <scope>NUCLEOTIDE SEQUENCE [LARGE SCALE GENOMIC DNA]</scope>
    <source>
        <strain evidence="2 3">HannoverDv2000</strain>
    </source>
</reference>
<evidence type="ECO:0000256" key="1">
    <source>
        <dbReference type="SAM" id="Phobius"/>
    </source>
</evidence>
<reference evidence="3" key="2">
    <citation type="journal article" date="2016" name="Sci. Rep.">
        <title>Dictyocaulus viviparus genome, variome and transcriptome elucidate lungworm biology and support future intervention.</title>
        <authorList>
            <person name="McNulty S.N."/>
            <person name="Strube C."/>
            <person name="Rosa B.A."/>
            <person name="Martin J.C."/>
            <person name="Tyagi R."/>
            <person name="Choi Y.J."/>
            <person name="Wang Q."/>
            <person name="Hallsworth Pepin K."/>
            <person name="Zhang X."/>
            <person name="Ozersky P."/>
            <person name="Wilson R.K."/>
            <person name="Sternberg P.W."/>
            <person name="Gasser R.B."/>
            <person name="Mitreva M."/>
        </authorList>
    </citation>
    <scope>NUCLEOTIDE SEQUENCE [LARGE SCALE GENOMIC DNA]</scope>
    <source>
        <strain evidence="3">HannoverDv2000</strain>
    </source>
</reference>
<evidence type="ECO:0000313" key="2">
    <source>
        <dbReference type="EMBL" id="KJH45161.1"/>
    </source>
</evidence>
<gene>
    <name evidence="2" type="ORF">DICVIV_08803</name>
</gene>
<proteinExistence type="predicted"/>
<keyword evidence="1" id="KW-1133">Transmembrane helix</keyword>
<dbReference type="EMBL" id="KN716423">
    <property type="protein sequence ID" value="KJH45161.1"/>
    <property type="molecule type" value="Genomic_DNA"/>
</dbReference>
<organism evidence="2 3">
    <name type="scientific">Dictyocaulus viviparus</name>
    <name type="common">Bovine lungworm</name>
    <dbReference type="NCBI Taxonomy" id="29172"/>
    <lineage>
        <taxon>Eukaryota</taxon>
        <taxon>Metazoa</taxon>
        <taxon>Ecdysozoa</taxon>
        <taxon>Nematoda</taxon>
        <taxon>Chromadorea</taxon>
        <taxon>Rhabditida</taxon>
        <taxon>Rhabditina</taxon>
        <taxon>Rhabditomorpha</taxon>
        <taxon>Strongyloidea</taxon>
        <taxon>Metastrongylidae</taxon>
        <taxon>Dictyocaulus</taxon>
    </lineage>
</organism>
<feature type="transmembrane region" description="Helical" evidence="1">
    <location>
        <begin position="229"/>
        <end position="250"/>
    </location>
</feature>
<dbReference type="Proteomes" id="UP000053766">
    <property type="component" value="Unassembled WGS sequence"/>
</dbReference>
<accession>A0A0D8XRZ6</accession>
<keyword evidence="1" id="KW-0812">Transmembrane</keyword>
<name>A0A0D8XRZ6_DICVI</name>
<keyword evidence="3" id="KW-1185">Reference proteome</keyword>
<protein>
    <submittedName>
        <fullName evidence="2">Uncharacterized protein</fullName>
    </submittedName>
</protein>